<dbReference type="Proteomes" id="UP000615234">
    <property type="component" value="Unassembled WGS sequence"/>
</dbReference>
<protein>
    <submittedName>
        <fullName evidence="1">DUF3793 family protein</fullName>
    </submittedName>
</protein>
<dbReference type="RefSeq" id="WP_117808187.1">
    <property type="nucleotide sequence ID" value="NZ_JACOOX010000002.1"/>
</dbReference>
<sequence length="183" mass="21074">MFEEYLITHCSPTLASLKPASLFLYRFSSEEELYESVAVWDAQFQKKGIRITILRENTDTALIYVYRPEAMIRELSRPEINVFLLNIGYPSGTVDQLLAELRIRLQASTEFPHEIGVFLGYPLQDVLGFIKNHGSNCKGMGDWKVYGDLGEAQKTFAKFKKCREIYADLWHQGRTIWQLTVAV</sequence>
<organism evidence="1 2">
    <name type="scientific">Coprococcus hominis</name>
    <name type="common">ex Liu et al. 2022</name>
    <dbReference type="NCBI Taxonomy" id="2763039"/>
    <lineage>
        <taxon>Bacteria</taxon>
        <taxon>Bacillati</taxon>
        <taxon>Bacillota</taxon>
        <taxon>Clostridia</taxon>
        <taxon>Lachnospirales</taxon>
        <taxon>Lachnospiraceae</taxon>
        <taxon>Coprococcus</taxon>
    </lineage>
</organism>
<dbReference type="Pfam" id="PF12672">
    <property type="entry name" value="DUF3793"/>
    <property type="match status" value="1"/>
</dbReference>
<keyword evidence="2" id="KW-1185">Reference proteome</keyword>
<dbReference type="InterPro" id="IPR024523">
    <property type="entry name" value="DUF3793"/>
</dbReference>
<evidence type="ECO:0000313" key="1">
    <source>
        <dbReference type="EMBL" id="MBC5662200.1"/>
    </source>
</evidence>
<dbReference type="EMBL" id="JACOOX010000002">
    <property type="protein sequence ID" value="MBC5662200.1"/>
    <property type="molecule type" value="Genomic_DNA"/>
</dbReference>
<comment type="caution">
    <text evidence="1">The sequence shown here is derived from an EMBL/GenBank/DDBJ whole genome shotgun (WGS) entry which is preliminary data.</text>
</comment>
<dbReference type="AlphaFoldDB" id="A0A8I0DTQ2"/>
<reference evidence="1 2" key="1">
    <citation type="submission" date="2020-08" db="EMBL/GenBank/DDBJ databases">
        <title>Genome public.</title>
        <authorList>
            <person name="Liu C."/>
            <person name="Sun Q."/>
        </authorList>
    </citation>
    <scope>NUCLEOTIDE SEQUENCE [LARGE SCALE GENOMIC DNA]</scope>
    <source>
        <strain evidence="1 2">NSJ-10</strain>
    </source>
</reference>
<proteinExistence type="predicted"/>
<evidence type="ECO:0000313" key="2">
    <source>
        <dbReference type="Proteomes" id="UP000615234"/>
    </source>
</evidence>
<name>A0A8I0DTQ2_9FIRM</name>
<accession>A0A8I0DTQ2</accession>
<gene>
    <name evidence="1" type="ORF">H8S09_04715</name>
</gene>